<evidence type="ECO:0000256" key="1">
    <source>
        <dbReference type="SAM" id="SignalP"/>
    </source>
</evidence>
<dbReference type="RefSeq" id="WP_245941391.1">
    <property type="nucleotide sequence ID" value="NZ_QKZS01000004.1"/>
</dbReference>
<dbReference type="Proteomes" id="UP000249538">
    <property type="component" value="Unassembled WGS sequence"/>
</dbReference>
<feature type="chain" id="PRO_5016100692" evidence="1">
    <location>
        <begin position="24"/>
        <end position="192"/>
    </location>
</feature>
<dbReference type="EMBL" id="QKZS01000004">
    <property type="protein sequence ID" value="PZX55259.1"/>
    <property type="molecule type" value="Genomic_DNA"/>
</dbReference>
<name>A0A2W7RL05_9RHOB</name>
<feature type="signal peptide" evidence="1">
    <location>
        <begin position="1"/>
        <end position="23"/>
    </location>
</feature>
<proteinExistence type="predicted"/>
<sequence>MKPMLMLILTALALLLGAPGLQAAGPAQPIQAFAEQSAAEWAALPVLLDALRAQNQTTAALTEAQILEMDQEWRAEVGQTAMPMISEFLAKPLSVFLAEQVASSEGRLVEVFVMDARGLNVAASDVTSDYWQGDEDKFLLTYGLGAGKTLVSPPEYDESTHTLVGQVSQTITDPDTGQPIGAITLALNALFF</sequence>
<gene>
    <name evidence="2" type="ORF">LX76_01787</name>
</gene>
<dbReference type="CDD" id="cd18773">
    <property type="entry name" value="PDC1_HK_sensor"/>
    <property type="match status" value="1"/>
</dbReference>
<organism evidence="2 3">
    <name type="scientific">Cereibacter changlensis</name>
    <dbReference type="NCBI Taxonomy" id="402884"/>
    <lineage>
        <taxon>Bacteria</taxon>
        <taxon>Pseudomonadati</taxon>
        <taxon>Pseudomonadota</taxon>
        <taxon>Alphaproteobacteria</taxon>
        <taxon>Rhodobacterales</taxon>
        <taxon>Paracoccaceae</taxon>
        <taxon>Cereibacter</taxon>
    </lineage>
</organism>
<dbReference type="AlphaFoldDB" id="A0A2W7RL05"/>
<reference evidence="2 3" key="1">
    <citation type="submission" date="2018-06" db="EMBL/GenBank/DDBJ databases">
        <title>Genomic Encyclopedia of Archaeal and Bacterial Type Strains, Phase II (KMG-II): from individual species to whole genera.</title>
        <authorList>
            <person name="Goeker M."/>
        </authorList>
    </citation>
    <scope>NUCLEOTIDE SEQUENCE [LARGE SCALE GENOMIC DNA]</scope>
    <source>
        <strain evidence="2 3">DSM 18774</strain>
    </source>
</reference>
<accession>A0A2W7RL05</accession>
<evidence type="ECO:0000313" key="2">
    <source>
        <dbReference type="EMBL" id="PZX55259.1"/>
    </source>
</evidence>
<keyword evidence="1" id="KW-0732">Signal</keyword>
<protein>
    <submittedName>
        <fullName evidence="2">Uncharacterized protein</fullName>
    </submittedName>
</protein>
<evidence type="ECO:0000313" key="3">
    <source>
        <dbReference type="Proteomes" id="UP000249538"/>
    </source>
</evidence>
<comment type="caution">
    <text evidence="2">The sequence shown here is derived from an EMBL/GenBank/DDBJ whole genome shotgun (WGS) entry which is preliminary data.</text>
</comment>